<dbReference type="Proteomes" id="UP001476282">
    <property type="component" value="Unassembled WGS sequence"/>
</dbReference>
<comment type="caution">
    <text evidence="10">The sequence shown here is derived from an EMBL/GenBank/DDBJ whole genome shotgun (WGS) entry which is preliminary data.</text>
</comment>
<dbReference type="EC" id="1.6.5.9" evidence="2"/>
<keyword evidence="11" id="KW-1185">Reference proteome</keyword>
<keyword evidence="5" id="KW-0560">Oxidoreductase</keyword>
<evidence type="ECO:0000256" key="6">
    <source>
        <dbReference type="ARBA" id="ARBA00023027"/>
    </source>
</evidence>
<evidence type="ECO:0000256" key="8">
    <source>
        <dbReference type="SAM" id="Phobius"/>
    </source>
</evidence>
<evidence type="ECO:0000256" key="3">
    <source>
        <dbReference type="ARBA" id="ARBA00022630"/>
    </source>
</evidence>
<dbReference type="EMBL" id="BAABRI010000013">
    <property type="protein sequence ID" value="GAA5483221.1"/>
    <property type="molecule type" value="Genomic_DNA"/>
</dbReference>
<dbReference type="Gene3D" id="3.50.50.100">
    <property type="match status" value="1"/>
</dbReference>
<comment type="similarity">
    <text evidence="1">Belongs to the NADH dehydrogenase family.</text>
</comment>
<keyword evidence="8" id="KW-0812">Transmembrane</keyword>
<reference evidence="10 11" key="1">
    <citation type="submission" date="2024-02" db="EMBL/GenBank/DDBJ databases">
        <title>Haloferula sargassicola NBRC 104335.</title>
        <authorList>
            <person name="Ichikawa N."/>
            <person name="Katano-Makiyama Y."/>
            <person name="Hidaka K."/>
        </authorList>
    </citation>
    <scope>NUCLEOTIDE SEQUENCE [LARGE SCALE GENOMIC DNA]</scope>
    <source>
        <strain evidence="10 11">NBRC 104335</strain>
    </source>
</reference>
<dbReference type="PANTHER" id="PTHR43706">
    <property type="entry name" value="NADH DEHYDROGENASE"/>
    <property type="match status" value="1"/>
</dbReference>
<gene>
    <name evidence="10" type="primary">ndh</name>
    <name evidence="10" type="ORF">Hsar01_02450</name>
</gene>
<dbReference type="InterPro" id="IPR036188">
    <property type="entry name" value="FAD/NAD-bd_sf"/>
</dbReference>
<keyword evidence="4" id="KW-0274">FAD</keyword>
<sequence length="439" mass="48483">MGETGTAPRKVLILGGGFGGLTCARELANDRRFQVTLVDRANHHLFQPLLYQVATASLAAPDIARSLRQVLEDARNVQVLMDEIDTLDMRGRRAIGRSGKEYHWDTLVLAVGAKTSFFGNDDWERHMMGLKSLEDAQGVRRRVLANLERAERSDDPDERRVLMTVGIVGGGPTGVELAGAFADLIHRSMKDEFRHIDTGQLRVVLIEGSDRILEAYDDDQSAYAKHRLESLGVEVMTGTRVSDVGEGKLRFSDGGSLEAGAIIWAAGVEANPLTRQLGIELADKAGRVTPEPDLSLPGNRDVFVIGDLVRMKDTEGKPVPGVAPAATQMGKHVAKVLKDDLRMRDRREDVERYDLRPKFRYFDKGLMAIIGKNAAVVKSGKLRLRGLMAWFAWLLVHILFLIGFRNKLVVLLGWAFAYVSNQPGARIITNPPSEASRPT</sequence>
<evidence type="ECO:0000256" key="7">
    <source>
        <dbReference type="ARBA" id="ARBA00047599"/>
    </source>
</evidence>
<dbReference type="PRINTS" id="PR00411">
    <property type="entry name" value="PNDRDTASEI"/>
</dbReference>
<feature type="domain" description="FAD/NAD(P)-binding" evidence="9">
    <location>
        <begin position="10"/>
        <end position="330"/>
    </location>
</feature>
<keyword evidence="8" id="KW-0472">Membrane</keyword>
<evidence type="ECO:0000256" key="2">
    <source>
        <dbReference type="ARBA" id="ARBA00012637"/>
    </source>
</evidence>
<feature type="transmembrane region" description="Helical" evidence="8">
    <location>
        <begin position="387"/>
        <end position="404"/>
    </location>
</feature>
<dbReference type="SUPFAM" id="SSF51905">
    <property type="entry name" value="FAD/NAD(P)-binding domain"/>
    <property type="match status" value="1"/>
</dbReference>
<evidence type="ECO:0000313" key="10">
    <source>
        <dbReference type="EMBL" id="GAA5483221.1"/>
    </source>
</evidence>
<evidence type="ECO:0000256" key="4">
    <source>
        <dbReference type="ARBA" id="ARBA00022827"/>
    </source>
</evidence>
<accession>A0ABP9UNS1</accession>
<comment type="catalytic activity">
    <reaction evidence="7">
        <text>a quinone + NADH + H(+) = a quinol + NAD(+)</text>
        <dbReference type="Rhea" id="RHEA:46160"/>
        <dbReference type="ChEBI" id="CHEBI:15378"/>
        <dbReference type="ChEBI" id="CHEBI:24646"/>
        <dbReference type="ChEBI" id="CHEBI:57540"/>
        <dbReference type="ChEBI" id="CHEBI:57945"/>
        <dbReference type="ChEBI" id="CHEBI:132124"/>
        <dbReference type="EC" id="1.6.5.9"/>
    </reaction>
</comment>
<evidence type="ECO:0000313" key="11">
    <source>
        <dbReference type="Proteomes" id="UP001476282"/>
    </source>
</evidence>
<protein>
    <recommendedName>
        <fullName evidence="2">NADH:ubiquinone reductase (non-electrogenic)</fullName>
        <ecNumber evidence="2">1.6.5.9</ecNumber>
    </recommendedName>
</protein>
<keyword evidence="6" id="KW-0520">NAD</keyword>
<dbReference type="PANTHER" id="PTHR43706:SF47">
    <property type="entry name" value="EXTERNAL NADH-UBIQUINONE OXIDOREDUCTASE 1, MITOCHONDRIAL-RELATED"/>
    <property type="match status" value="1"/>
</dbReference>
<dbReference type="Pfam" id="PF07992">
    <property type="entry name" value="Pyr_redox_2"/>
    <property type="match status" value="1"/>
</dbReference>
<keyword evidence="3" id="KW-0285">Flavoprotein</keyword>
<name>A0ABP9UNS1_9BACT</name>
<dbReference type="InterPro" id="IPR023753">
    <property type="entry name" value="FAD/NAD-binding_dom"/>
</dbReference>
<proteinExistence type="inferred from homology"/>
<evidence type="ECO:0000256" key="1">
    <source>
        <dbReference type="ARBA" id="ARBA00005272"/>
    </source>
</evidence>
<dbReference type="InterPro" id="IPR045024">
    <property type="entry name" value="NDH-2"/>
</dbReference>
<evidence type="ECO:0000256" key="5">
    <source>
        <dbReference type="ARBA" id="ARBA00023002"/>
    </source>
</evidence>
<dbReference type="PRINTS" id="PR00368">
    <property type="entry name" value="FADPNR"/>
</dbReference>
<evidence type="ECO:0000259" key="9">
    <source>
        <dbReference type="Pfam" id="PF07992"/>
    </source>
</evidence>
<organism evidence="10 11">
    <name type="scientific">Haloferula sargassicola</name>
    <dbReference type="NCBI Taxonomy" id="490096"/>
    <lineage>
        <taxon>Bacteria</taxon>
        <taxon>Pseudomonadati</taxon>
        <taxon>Verrucomicrobiota</taxon>
        <taxon>Verrucomicrobiia</taxon>
        <taxon>Verrucomicrobiales</taxon>
        <taxon>Verrucomicrobiaceae</taxon>
        <taxon>Haloferula</taxon>
    </lineage>
</organism>
<keyword evidence="8" id="KW-1133">Transmembrane helix</keyword>
<dbReference type="RefSeq" id="WP_353567341.1">
    <property type="nucleotide sequence ID" value="NZ_BAABRI010000013.1"/>
</dbReference>